<dbReference type="InterPro" id="IPR035897">
    <property type="entry name" value="Toll_tir_struct_dom_sf"/>
</dbReference>
<dbReference type="RefSeq" id="WP_175359777.1">
    <property type="nucleotide sequence ID" value="NZ_JABFMS010000003.1"/>
</dbReference>
<dbReference type="SUPFAM" id="SSF52200">
    <property type="entry name" value="Toll/Interleukin receptor TIR domain"/>
    <property type="match status" value="1"/>
</dbReference>
<protein>
    <submittedName>
        <fullName evidence="1">Toll/interleukin-1 receptor domain-containing protein</fullName>
    </submittedName>
</protein>
<dbReference type="Gene3D" id="3.40.50.10140">
    <property type="entry name" value="Toll/interleukin-1 receptor homology (TIR) domain"/>
    <property type="match status" value="1"/>
</dbReference>
<keyword evidence="1" id="KW-0675">Receptor</keyword>
<evidence type="ECO:0000313" key="2">
    <source>
        <dbReference type="Proteomes" id="UP000562723"/>
    </source>
</evidence>
<dbReference type="EMBL" id="JABFMS010000003">
    <property type="protein sequence ID" value="NUT79865.1"/>
    <property type="molecule type" value="Genomic_DNA"/>
</dbReference>
<reference evidence="1 2" key="1">
    <citation type="journal article" date="2020" name="Front. Plant Sci.">
        <title>Isolation of Rhizosphere Bacteria That Improve Quality and Water Stress Tolerance in Greenhouse Ornamentals.</title>
        <authorList>
            <person name="Nordstedt N.P."/>
            <person name="Jones M.L."/>
        </authorList>
    </citation>
    <scope>NUCLEOTIDE SEQUENCE [LARGE SCALE GENOMIC DNA]</scope>
    <source>
        <strain evidence="1 2">C2F7</strain>
    </source>
</reference>
<dbReference type="AlphaFoldDB" id="A0AAJ3KUR2"/>
<sequence length="202" mass="22647">MTFLTQAEARKAAQQATRGNRSPREALNEVQKNYKDSDRFDSFLSHSMVDAELVLGIKILLEAEGQKVYVDWIDDQALERDRVTAKTAEILRKRMRQSNSLLYLATENAPKSKWMPWELGYFDGFKDGAVAVLPVLDKPDSPFEGQEYLGLYPVVTKEQLTSSAAKPVPGRGIRRPHGLPLDSGFLSDPRFPGHLGGPKIFL</sequence>
<proteinExistence type="predicted"/>
<comment type="caution">
    <text evidence="1">The sequence shown here is derived from an EMBL/GenBank/DDBJ whole genome shotgun (WGS) entry which is preliminary data.</text>
</comment>
<gene>
    <name evidence="1" type="ORF">HNO85_02795</name>
</gene>
<accession>A0AAJ3KUR2</accession>
<name>A0AAJ3KUR2_9PSED</name>
<evidence type="ECO:0000313" key="1">
    <source>
        <dbReference type="EMBL" id="NUT79865.1"/>
    </source>
</evidence>
<dbReference type="Proteomes" id="UP000562723">
    <property type="component" value="Unassembled WGS sequence"/>
</dbReference>
<organism evidence="1 2">
    <name type="scientific">Pseudomonas brassicacearum</name>
    <dbReference type="NCBI Taxonomy" id="930166"/>
    <lineage>
        <taxon>Bacteria</taxon>
        <taxon>Pseudomonadati</taxon>
        <taxon>Pseudomonadota</taxon>
        <taxon>Gammaproteobacteria</taxon>
        <taxon>Pseudomonadales</taxon>
        <taxon>Pseudomonadaceae</taxon>
        <taxon>Pseudomonas</taxon>
    </lineage>
</organism>